<name>A0A485KFD1_9STRA</name>
<reference evidence="4 5" key="1">
    <citation type="submission" date="2019-03" db="EMBL/GenBank/DDBJ databases">
        <authorList>
            <person name="Gaulin E."/>
            <person name="Dumas B."/>
        </authorList>
    </citation>
    <scope>NUCLEOTIDE SEQUENCE [LARGE SCALE GENOMIC DNA]</scope>
    <source>
        <strain evidence="4">CBS 568.67</strain>
    </source>
</reference>
<accession>A0A485KFD1</accession>
<evidence type="ECO:0000256" key="1">
    <source>
        <dbReference type="SAM" id="Coils"/>
    </source>
</evidence>
<dbReference type="OrthoDB" id="77338at2759"/>
<proteinExistence type="predicted"/>
<dbReference type="AlphaFoldDB" id="A0A485KFD1"/>
<dbReference type="EMBL" id="CAADRA010000624">
    <property type="protein sequence ID" value="VFT80692.1"/>
    <property type="molecule type" value="Genomic_DNA"/>
</dbReference>
<organism evidence="4 5">
    <name type="scientific">Aphanomyces stellatus</name>
    <dbReference type="NCBI Taxonomy" id="120398"/>
    <lineage>
        <taxon>Eukaryota</taxon>
        <taxon>Sar</taxon>
        <taxon>Stramenopiles</taxon>
        <taxon>Oomycota</taxon>
        <taxon>Saprolegniomycetes</taxon>
        <taxon>Saprolegniales</taxon>
        <taxon>Verrucalvaceae</taxon>
        <taxon>Aphanomyces</taxon>
    </lineage>
</organism>
<dbReference type="Proteomes" id="UP000332933">
    <property type="component" value="Unassembled WGS sequence"/>
</dbReference>
<sequence length="853" mass="95232">MNVTNLVHVESNSLEALLHRLVARIDHVEESIPNHPMFTSLGERLAHVETNVFMSADDSSGTTKEPLTNAAMYHLLDDVRSHQMKIRLDHDVHISALQLELEKQKRAVAALPTTTDAELLKQSVMAEVARLTHHADTKMDQMELALQERLAHQVAMEAEWKAAFEAKTMERIDGIFNAIHDNTTMITNVVTVTENRIKVQQEAINVMEDAVAFLRERVSQIVESNVNMDKRLTSLEDSSAVTHAKLMVLRETVQEHDDANHTTFKSLAHGLQQLKTEVERQNTAHDALEKATTDKVTDLNDQTSTLSLRAEVHDRRLDALGSRASALESQEAETRETVGVHHASIESLRGQHAKATQLHAKLEAYVASMDKETRQRLDDGDKAFDGLNLECAHFRREVREATWAQGETNKMVAAEMKELMRSLHAAKEEIKDVAADLPKFHMELSHTNANVSNVRLEMRDIRGDHASSQEVLTALSNRLNDLKSHSNSQFERAKTLHEELEQGHSETTTVLERIVAKMDDEHTHTQNNLKELKKLLDGLQHVEHNDTTAVDKQLNALALAIAQVDLKQEHFRSHSTALPEDLKVEVAGHLLRAARLISGTIRCQLYARVLTDDQHLDETALLLALRLEFATNFAKKVRHFIDKLVPADDNKYVAIARDVFERRIRVCLEATLGRDASGGGAGLDSKAGKGRPNTATCISCDRPICEASPTDENQEYDVSHDATARKKTTAARNNTVDVKSVIPRRSGHTSVPPKTASDPVHVHPLAKDKYIYRGGFRLPKSGPANKPEMEANLAIQTIHLTTSDHPDACLEKVSLVGKHQDESTLLSWHMPRPHTAPHSKSLPKLPTTPIVND</sequence>
<reference evidence="3" key="2">
    <citation type="submission" date="2019-06" db="EMBL/GenBank/DDBJ databases">
        <title>Genomics analysis of Aphanomyces spp. identifies a new class of oomycete effector associated with host adaptation.</title>
        <authorList>
            <person name="Gaulin E."/>
        </authorList>
    </citation>
    <scope>NUCLEOTIDE SEQUENCE</scope>
    <source>
        <strain evidence="3">CBS 578.67</strain>
    </source>
</reference>
<dbReference type="EMBL" id="VJMH01000624">
    <property type="protein sequence ID" value="KAF0715167.1"/>
    <property type="molecule type" value="Genomic_DNA"/>
</dbReference>
<protein>
    <submittedName>
        <fullName evidence="4">Aste57867_3529 protein</fullName>
    </submittedName>
</protein>
<keyword evidence="1" id="KW-0175">Coiled coil</keyword>
<gene>
    <name evidence="4" type="primary">Aste57867_3529</name>
    <name evidence="3" type="ORF">As57867_003518</name>
    <name evidence="4" type="ORF">ASTE57867_3529</name>
</gene>
<evidence type="ECO:0000313" key="5">
    <source>
        <dbReference type="Proteomes" id="UP000332933"/>
    </source>
</evidence>
<feature type="region of interest" description="Disordered" evidence="2">
    <location>
        <begin position="829"/>
        <end position="853"/>
    </location>
</feature>
<evidence type="ECO:0000313" key="3">
    <source>
        <dbReference type="EMBL" id="KAF0715167.1"/>
    </source>
</evidence>
<keyword evidence="5" id="KW-1185">Reference proteome</keyword>
<feature type="coiled-coil region" evidence="1">
    <location>
        <begin position="409"/>
        <end position="436"/>
    </location>
</feature>
<evidence type="ECO:0000256" key="2">
    <source>
        <dbReference type="SAM" id="MobiDB-lite"/>
    </source>
</evidence>
<evidence type="ECO:0000313" key="4">
    <source>
        <dbReference type="EMBL" id="VFT80692.1"/>
    </source>
</evidence>